<keyword evidence="4" id="KW-1185">Reference proteome</keyword>
<dbReference type="GO" id="GO:0015074">
    <property type="term" value="P:DNA integration"/>
    <property type="evidence" value="ECO:0007669"/>
    <property type="project" value="InterPro"/>
</dbReference>
<dbReference type="SUPFAM" id="SSF56349">
    <property type="entry name" value="DNA breaking-rejoining enzymes"/>
    <property type="match status" value="1"/>
</dbReference>
<dbReference type="InterPro" id="IPR011010">
    <property type="entry name" value="DNA_brk_join_enz"/>
</dbReference>
<dbReference type="CDD" id="cd00397">
    <property type="entry name" value="DNA_BRE_C"/>
    <property type="match status" value="1"/>
</dbReference>
<dbReference type="PROSITE" id="PS51898">
    <property type="entry name" value="TYR_RECOMBINASE"/>
    <property type="match status" value="1"/>
</dbReference>
<dbReference type="Proteomes" id="UP000547444">
    <property type="component" value="Unassembled WGS sequence"/>
</dbReference>
<accession>A0A7X5ZG19</accession>
<evidence type="ECO:0000259" key="2">
    <source>
        <dbReference type="PROSITE" id="PS51898"/>
    </source>
</evidence>
<keyword evidence="1" id="KW-0233">DNA recombination</keyword>
<sequence>MTAAEPMAEALAPVTKSDYLGLTVEQRYSVVSQRFPPWLLTEPIEFPPRHETYGWACRVEGCDGGLGPTETRLICSPHAHEYCRLQDSAGLDEFVRTAEPVTSSKLGWALSRRPDCAICGSNREAWRHGYCTHHGALLGKARRRTEPQKRSRDEWGSEAMWRRMQRPMPPYDPCSVPGCVHDSVRIVGVDAEKHRVCDGHIHQWDDWLTTDSTAGPRGWEAFLASTPVRESVSPPNSRGQLSLAALPHGLQNEIRYALHRHANNPRRTVWRPTELQKVVDTLAASGVTSLCDSRIGDLAQKYGRKPQRRIWLDLPAAARSLMITEDIAKAAGWFDPILVGSAPFSGTTAGVNRRKVWDLTGVSQRWLRDAIWDYLRDEALKPTGKRPTVATVRKRITGIALLSHILRQDRDDHGDDPSRLGRADAMAVKDTWDLWFREQIPIPRLITHKGRGTSTLTDLTRHTYTVSMRIVLQRSHEKRRTPPGMDSFILGLPGYPQPVKKPRPRPLSEGDFQLLVSAESIAALEALDSNDVGLADIWLTQAFQGGRISETLKLRLGCVGLVGRAQPYIWRDISKVNVVDYGMPCHLPVYQRLLRRQQLTRAKLRARYAEQLAALDERGRARLEATWDRDKPVFPAALSNPDLALEVSQNGFRNPWSQWFESLGLKWITTHQTRSTLAMSLLDNGAPPALVRQLLGHFSEESLAHYAKYNDVTVKRHLQQVWAAGPGMDKPGTILLRPNEVNAADPAAAAARIDLTVVPVEHGLCRYGPVVGGAQCPLQKNCTDSPNGPCEHFVLTGADLAYWERKRDRDYHFAERAPTDETRDYILSQWHPWEPVLTGLREALDELGLLEEAEKLDLRAPVHDYFDPLFSTGFPASHLNQPPPAT</sequence>
<gene>
    <name evidence="3" type="ORF">FHU31_005807</name>
</gene>
<dbReference type="Pfam" id="PF00589">
    <property type="entry name" value="Phage_integrase"/>
    <property type="match status" value="1"/>
</dbReference>
<protein>
    <submittedName>
        <fullName evidence="3">Integrase</fullName>
    </submittedName>
</protein>
<feature type="domain" description="Tyr recombinase" evidence="2">
    <location>
        <begin position="502"/>
        <end position="723"/>
    </location>
</feature>
<dbReference type="InterPro" id="IPR013762">
    <property type="entry name" value="Integrase-like_cat_sf"/>
</dbReference>
<dbReference type="InterPro" id="IPR002104">
    <property type="entry name" value="Integrase_catalytic"/>
</dbReference>
<organism evidence="3 4">
    <name type="scientific">Mycolicibacterium fluoranthenivorans</name>
    <dbReference type="NCBI Taxonomy" id="258505"/>
    <lineage>
        <taxon>Bacteria</taxon>
        <taxon>Bacillati</taxon>
        <taxon>Actinomycetota</taxon>
        <taxon>Actinomycetes</taxon>
        <taxon>Mycobacteriales</taxon>
        <taxon>Mycobacteriaceae</taxon>
        <taxon>Mycolicibacterium</taxon>
    </lineage>
</organism>
<name>A0A7X5ZG19_9MYCO</name>
<evidence type="ECO:0000313" key="4">
    <source>
        <dbReference type="Proteomes" id="UP000547444"/>
    </source>
</evidence>
<proteinExistence type="predicted"/>
<dbReference type="GO" id="GO:0006310">
    <property type="term" value="P:DNA recombination"/>
    <property type="evidence" value="ECO:0007669"/>
    <property type="project" value="UniProtKB-KW"/>
</dbReference>
<evidence type="ECO:0000256" key="1">
    <source>
        <dbReference type="ARBA" id="ARBA00023172"/>
    </source>
</evidence>
<evidence type="ECO:0000313" key="3">
    <source>
        <dbReference type="EMBL" id="NIH98788.1"/>
    </source>
</evidence>
<comment type="caution">
    <text evidence="3">The sequence shown here is derived from an EMBL/GenBank/DDBJ whole genome shotgun (WGS) entry which is preliminary data.</text>
</comment>
<dbReference type="AlphaFoldDB" id="A0A7X5ZG19"/>
<dbReference type="EMBL" id="JAANOW010000004">
    <property type="protein sequence ID" value="NIH98788.1"/>
    <property type="molecule type" value="Genomic_DNA"/>
</dbReference>
<reference evidence="3 4" key="1">
    <citation type="submission" date="2020-03" db="EMBL/GenBank/DDBJ databases">
        <title>Sequencing the genomes of 1000 actinobacteria strains.</title>
        <authorList>
            <person name="Klenk H.-P."/>
        </authorList>
    </citation>
    <scope>NUCLEOTIDE SEQUENCE [LARGE SCALE GENOMIC DNA]</scope>
    <source>
        <strain evidence="3 4">DSM 44556</strain>
    </source>
</reference>
<dbReference type="RefSeq" id="WP_167164353.1">
    <property type="nucleotide sequence ID" value="NZ_JAANOW010000004.1"/>
</dbReference>
<dbReference type="GO" id="GO:0003677">
    <property type="term" value="F:DNA binding"/>
    <property type="evidence" value="ECO:0007669"/>
    <property type="project" value="InterPro"/>
</dbReference>
<dbReference type="Gene3D" id="1.10.443.10">
    <property type="entry name" value="Intergrase catalytic core"/>
    <property type="match status" value="1"/>
</dbReference>